<evidence type="ECO:0000313" key="3">
    <source>
        <dbReference type="EMBL" id="WXB18005.1"/>
    </source>
</evidence>
<evidence type="ECO:0000256" key="1">
    <source>
        <dbReference type="SAM" id="MobiDB-lite"/>
    </source>
</evidence>
<dbReference type="SUPFAM" id="SSF52096">
    <property type="entry name" value="ClpP/crotonase"/>
    <property type="match status" value="2"/>
</dbReference>
<dbReference type="Gene3D" id="3.90.226.10">
    <property type="entry name" value="2-enoyl-CoA Hydratase, Chain A, domain 1"/>
    <property type="match status" value="2"/>
</dbReference>
<keyword evidence="4" id="KW-1185">Reference proteome</keyword>
<dbReference type="Proteomes" id="UP001370348">
    <property type="component" value="Chromosome"/>
</dbReference>
<feature type="region of interest" description="Disordered" evidence="1">
    <location>
        <begin position="16"/>
        <end position="40"/>
    </location>
</feature>
<gene>
    <name evidence="3" type="ORF">LZC94_12175</name>
</gene>
<dbReference type="RefSeq" id="WP_394827645.1">
    <property type="nucleotide sequence ID" value="NZ_CP089984.1"/>
</dbReference>
<name>A0ABZ2M4V2_9BACT</name>
<organism evidence="3 4">
    <name type="scientific">Pendulispora albinea</name>
    <dbReference type="NCBI Taxonomy" id="2741071"/>
    <lineage>
        <taxon>Bacteria</taxon>
        <taxon>Pseudomonadati</taxon>
        <taxon>Myxococcota</taxon>
        <taxon>Myxococcia</taxon>
        <taxon>Myxococcales</taxon>
        <taxon>Sorangiineae</taxon>
        <taxon>Pendulisporaceae</taxon>
        <taxon>Pendulispora</taxon>
    </lineage>
</organism>
<dbReference type="EMBL" id="CP089984">
    <property type="protein sequence ID" value="WXB18005.1"/>
    <property type="molecule type" value="Genomic_DNA"/>
</dbReference>
<sequence>MSTSDDDAVRPELAELRSRLHATTDAARPDAVAKRRKTGQRTARENVADLVDEGSFVEYGALALAAQRRRHTVEELVHKSPADGIVCGVGTVNRALVGEERARTMVLAYDYTVFAGTQGGMGHKKLDRMLSLAASWRLPIVLFAEGGGGRPNDTDMPLVAGLDTPSFLAYASLSGVAPRVGIVSGRCFAGNAALLGCSDVIIATENSTVGMGGPAMIEGGGLGSFTPDEVGPIDVQSKNGVVDIRVRDEAEAVAVAKKYLGYFQGRIDPWSSADQTTLRAALPERRRRAYKVRPIVETIADAGSVLELRRDFGRSLVTALIRLEGEPVGLVANDPFFLGGALDADASDKAARFFQLCDAFGLPIVSLCDTPGFMVGPQAETTALVRHVSRMFVVAGSLSIPYFTVVLRKGYGLGAQAMAGGHFHAPFFTAAWPTGEFGAMNLEGAVRLSMRRELEAIADTEAREKAFQATVAEAYERGKAINMASLLEIDAVIDPAETRAWLLRGLRSVPKAVRGEKRRFVDTW</sequence>
<accession>A0ABZ2M4V2</accession>
<reference evidence="3 4" key="1">
    <citation type="submission" date="2021-12" db="EMBL/GenBank/DDBJ databases">
        <title>Discovery of the Pendulisporaceae a myxobacterial family with distinct sporulation behavior and unique specialized metabolism.</title>
        <authorList>
            <person name="Garcia R."/>
            <person name="Popoff A."/>
            <person name="Bader C.D."/>
            <person name="Loehr J."/>
            <person name="Walesch S."/>
            <person name="Walt C."/>
            <person name="Boldt J."/>
            <person name="Bunk B."/>
            <person name="Haeckl F.J.F.P.J."/>
            <person name="Gunesch A.P."/>
            <person name="Birkelbach J."/>
            <person name="Nuebel U."/>
            <person name="Pietschmann T."/>
            <person name="Bach T."/>
            <person name="Mueller R."/>
        </authorList>
    </citation>
    <scope>NUCLEOTIDE SEQUENCE [LARGE SCALE GENOMIC DNA]</scope>
    <source>
        <strain evidence="3 4">MSr11954</strain>
    </source>
</reference>
<dbReference type="PANTHER" id="PTHR43842">
    <property type="entry name" value="PROPIONYL-COA CARBOXYLASE BETA CHAIN"/>
    <property type="match status" value="1"/>
</dbReference>
<dbReference type="Pfam" id="PF01039">
    <property type="entry name" value="Carboxyl_trans"/>
    <property type="match status" value="1"/>
</dbReference>
<dbReference type="InterPro" id="IPR034733">
    <property type="entry name" value="AcCoA_carboxyl_beta"/>
</dbReference>
<dbReference type="InterPro" id="IPR011763">
    <property type="entry name" value="COA_CT_C"/>
</dbReference>
<protein>
    <recommendedName>
        <fullName evidence="2">CoA carboxyltransferase C-terminal domain-containing protein</fullName>
    </recommendedName>
</protein>
<dbReference type="PANTHER" id="PTHR43842:SF2">
    <property type="entry name" value="PROPIONYL-COA CARBOXYLASE BETA CHAIN, MITOCHONDRIAL"/>
    <property type="match status" value="1"/>
</dbReference>
<dbReference type="PROSITE" id="PS50989">
    <property type="entry name" value="COA_CT_CTER"/>
    <property type="match status" value="1"/>
</dbReference>
<evidence type="ECO:0000259" key="2">
    <source>
        <dbReference type="PROSITE" id="PS50989"/>
    </source>
</evidence>
<feature type="domain" description="CoA carboxyltransferase C-terminal" evidence="2">
    <location>
        <begin position="269"/>
        <end position="508"/>
    </location>
</feature>
<dbReference type="InterPro" id="IPR051047">
    <property type="entry name" value="AccD/PCCB"/>
</dbReference>
<proteinExistence type="predicted"/>
<dbReference type="InterPro" id="IPR029045">
    <property type="entry name" value="ClpP/crotonase-like_dom_sf"/>
</dbReference>
<evidence type="ECO:0000313" key="4">
    <source>
        <dbReference type="Proteomes" id="UP001370348"/>
    </source>
</evidence>